<evidence type="ECO:0000256" key="9">
    <source>
        <dbReference type="ARBA" id="ARBA00023204"/>
    </source>
</evidence>
<keyword evidence="9" id="KW-0234">DNA repair</keyword>
<evidence type="ECO:0000256" key="1">
    <source>
        <dbReference type="ARBA" id="ARBA00012513"/>
    </source>
</evidence>
<evidence type="ECO:0000259" key="12">
    <source>
        <dbReference type="PROSITE" id="PS51146"/>
    </source>
</evidence>
<keyword evidence="3" id="KW-0808">Transferase</keyword>
<comment type="caution">
    <text evidence="13">The sequence shown here is derived from an EMBL/GenBank/DDBJ whole genome shotgun (WGS) entry which is preliminary data.</text>
</comment>
<evidence type="ECO:0000256" key="6">
    <source>
        <dbReference type="ARBA" id="ARBA00022777"/>
    </source>
</evidence>
<evidence type="ECO:0000256" key="4">
    <source>
        <dbReference type="ARBA" id="ARBA00022737"/>
    </source>
</evidence>
<evidence type="ECO:0000256" key="5">
    <source>
        <dbReference type="ARBA" id="ARBA00022763"/>
    </source>
</evidence>
<gene>
    <name evidence="13" type="ORF">GCM10008101_20450</name>
</gene>
<keyword evidence="7" id="KW-0378">Hydrolase</keyword>
<dbReference type="Gene3D" id="3.40.50.300">
    <property type="entry name" value="P-loop containing nucleotide triphosphate hydrolases"/>
    <property type="match status" value="2"/>
</dbReference>
<evidence type="ECO:0000259" key="11">
    <source>
        <dbReference type="PROSITE" id="PS50162"/>
    </source>
</evidence>
<feature type="domain" description="KaiC" evidence="12">
    <location>
        <begin position="245"/>
        <end position="478"/>
    </location>
</feature>
<dbReference type="SMART" id="SM00382">
    <property type="entry name" value="AAA"/>
    <property type="match status" value="2"/>
</dbReference>
<evidence type="ECO:0000256" key="3">
    <source>
        <dbReference type="ARBA" id="ARBA00022679"/>
    </source>
</evidence>
<organism evidence="13 14">
    <name type="scientific">Cognatilysobacter xinjiangensis</name>
    <dbReference type="NCBI Taxonomy" id="546892"/>
    <lineage>
        <taxon>Bacteria</taxon>
        <taxon>Pseudomonadati</taxon>
        <taxon>Pseudomonadota</taxon>
        <taxon>Gammaproteobacteria</taxon>
        <taxon>Lysobacterales</taxon>
        <taxon>Lysobacteraceae</taxon>
        <taxon>Cognatilysobacter</taxon>
    </lineage>
</organism>
<dbReference type="InterPro" id="IPR014774">
    <property type="entry name" value="KaiC-like_dom"/>
</dbReference>
<dbReference type="PROSITE" id="PS50162">
    <property type="entry name" value="RECA_2"/>
    <property type="match status" value="1"/>
</dbReference>
<keyword evidence="13" id="KW-0723">Serine/threonine-protein kinase</keyword>
<keyword evidence="4" id="KW-0677">Repeat</keyword>
<dbReference type="PANTHER" id="PTHR42926:SF1">
    <property type="entry name" value="CIRCADIAN CLOCK OSCILLATOR PROTEIN KAIC 1"/>
    <property type="match status" value="1"/>
</dbReference>
<dbReference type="EC" id="2.7.11.1" evidence="1"/>
<dbReference type="PANTHER" id="PTHR42926">
    <property type="match status" value="1"/>
</dbReference>
<feature type="domain" description="RecA family profile 1" evidence="11">
    <location>
        <begin position="9"/>
        <end position="97"/>
    </location>
</feature>
<dbReference type="PIRSF" id="PIRSF039117">
    <property type="entry name" value="KaiC"/>
    <property type="match status" value="1"/>
</dbReference>
<dbReference type="Proteomes" id="UP000643403">
    <property type="component" value="Unassembled WGS sequence"/>
</dbReference>
<dbReference type="Pfam" id="PF06745">
    <property type="entry name" value="ATPase"/>
    <property type="match status" value="2"/>
</dbReference>
<keyword evidence="2" id="KW-0597">Phosphoprotein</keyword>
<accession>A0ABQ3C986</accession>
<dbReference type="GO" id="GO:0004674">
    <property type="term" value="F:protein serine/threonine kinase activity"/>
    <property type="evidence" value="ECO:0007669"/>
    <property type="project" value="UniProtKB-KW"/>
</dbReference>
<dbReference type="RefSeq" id="WP_189449539.1">
    <property type="nucleotide sequence ID" value="NZ_BMXY01000002.1"/>
</dbReference>
<dbReference type="InterPro" id="IPR010624">
    <property type="entry name" value="KaiC_dom"/>
</dbReference>
<protein>
    <recommendedName>
        <fullName evidence="1">non-specific serine/threonine protein kinase</fullName>
        <ecNumber evidence="1">2.7.11.1</ecNumber>
    </recommendedName>
</protein>
<dbReference type="EMBL" id="BMXY01000002">
    <property type="protein sequence ID" value="GGZ66223.1"/>
    <property type="molecule type" value="Genomic_DNA"/>
</dbReference>
<evidence type="ECO:0000313" key="13">
    <source>
        <dbReference type="EMBL" id="GGZ66223.1"/>
    </source>
</evidence>
<reference evidence="14" key="1">
    <citation type="journal article" date="2019" name="Int. J. Syst. Evol. Microbiol.">
        <title>The Global Catalogue of Microorganisms (GCM) 10K type strain sequencing project: providing services to taxonomists for standard genome sequencing and annotation.</title>
        <authorList>
            <consortium name="The Broad Institute Genomics Platform"/>
            <consortium name="The Broad Institute Genome Sequencing Center for Infectious Disease"/>
            <person name="Wu L."/>
            <person name="Ma J."/>
        </authorList>
    </citation>
    <scope>NUCLEOTIDE SEQUENCE [LARGE SCALE GENOMIC DNA]</scope>
    <source>
        <strain evidence="14">KCTC 22558</strain>
    </source>
</reference>
<dbReference type="InterPro" id="IPR030665">
    <property type="entry name" value="KaiC"/>
</dbReference>
<feature type="region of interest" description="Disordered" evidence="10">
    <location>
        <begin position="462"/>
        <end position="485"/>
    </location>
</feature>
<evidence type="ECO:0000256" key="7">
    <source>
        <dbReference type="ARBA" id="ARBA00022801"/>
    </source>
</evidence>
<dbReference type="SUPFAM" id="SSF52540">
    <property type="entry name" value="P-loop containing nucleoside triphosphate hydrolases"/>
    <property type="match status" value="2"/>
</dbReference>
<dbReference type="PROSITE" id="PS51146">
    <property type="entry name" value="KAIC"/>
    <property type="match status" value="1"/>
</dbReference>
<dbReference type="InterPro" id="IPR003593">
    <property type="entry name" value="AAA+_ATPase"/>
</dbReference>
<evidence type="ECO:0000256" key="10">
    <source>
        <dbReference type="SAM" id="MobiDB-lite"/>
    </source>
</evidence>
<dbReference type="InterPro" id="IPR027417">
    <property type="entry name" value="P-loop_NTPase"/>
</dbReference>
<evidence type="ECO:0000313" key="14">
    <source>
        <dbReference type="Proteomes" id="UP000643403"/>
    </source>
</evidence>
<keyword evidence="14" id="KW-1185">Reference proteome</keyword>
<sequence>MDTHDDQAKAGRVSTGDAGLDRVLGGGFMRGSVAIFQGTPGAGKTTLANQMAFANARSGGRTVYITLLSESHGRMTSALTPMRFFDHGDIGETIHYISGYSVLMEEGARALLQLMAAEARSHRADLVVLDGLFVLADAGLSESEYRKFVNDLALQAELMGCTVLLLTNSRRASDSPEYTMVDGWIELGREDGAHRSSRHVEVHKLRGSGFIPGRHRLRISTGGVEVFPRLESYLGHQPRLPAGHARVPTGLAKVDTLFGGGLPANSNTLLWGASGTGKTTFGLHFLAASSPQEPGLLFTFYESPDECLRIAPLRGIDLPARVEEGSVEIAWHPPIEHDIDELGHALLARVRERGVRRLVIDGLDAFEKVTLDPPRLGRFLTALTYELRNMGCTSIFISEVPDIFGHEALTMAGNRSSIAQNILLLRYAQDGARLRRTFAVLKVRESDFDPCAHAFHITSEGVALEGPADPRSPDTAGAGQDPAGD</sequence>
<proteinExistence type="predicted"/>
<keyword evidence="8" id="KW-0238">DNA-binding</keyword>
<keyword evidence="5" id="KW-0227">DNA damage</keyword>
<evidence type="ECO:0000256" key="2">
    <source>
        <dbReference type="ARBA" id="ARBA00022553"/>
    </source>
</evidence>
<evidence type="ECO:0000256" key="8">
    <source>
        <dbReference type="ARBA" id="ARBA00023125"/>
    </source>
</evidence>
<keyword evidence="6 13" id="KW-0418">Kinase</keyword>
<dbReference type="InterPro" id="IPR020588">
    <property type="entry name" value="RecA_ATP-bd"/>
</dbReference>
<dbReference type="InterPro" id="IPR051347">
    <property type="entry name" value="Circadian_clock_KaiC-rel"/>
</dbReference>
<name>A0ABQ3C986_9GAMM</name>